<dbReference type="Pfam" id="PF00085">
    <property type="entry name" value="Thioredoxin"/>
    <property type="match status" value="1"/>
</dbReference>
<dbReference type="GO" id="GO:0016853">
    <property type="term" value="F:isomerase activity"/>
    <property type="evidence" value="ECO:0007669"/>
    <property type="project" value="UniProtKB-KW"/>
</dbReference>
<evidence type="ECO:0000259" key="2">
    <source>
        <dbReference type="PROSITE" id="PS51352"/>
    </source>
</evidence>
<organism evidence="3 4">
    <name type="scientific">Stegodyphus mimosarum</name>
    <name type="common">African social velvet spider</name>
    <dbReference type="NCBI Taxonomy" id="407821"/>
    <lineage>
        <taxon>Eukaryota</taxon>
        <taxon>Metazoa</taxon>
        <taxon>Ecdysozoa</taxon>
        <taxon>Arthropoda</taxon>
        <taxon>Chelicerata</taxon>
        <taxon>Arachnida</taxon>
        <taxon>Araneae</taxon>
        <taxon>Araneomorphae</taxon>
        <taxon>Entelegynae</taxon>
        <taxon>Eresoidea</taxon>
        <taxon>Eresidae</taxon>
        <taxon>Stegodyphus</taxon>
    </lineage>
</organism>
<proteinExistence type="predicted"/>
<dbReference type="EMBL" id="KK114889">
    <property type="protein sequence ID" value="KFM63629.1"/>
    <property type="molecule type" value="Genomic_DNA"/>
</dbReference>
<gene>
    <name evidence="3" type="ORF">X975_16964</name>
</gene>
<dbReference type="Gene3D" id="3.40.30.10">
    <property type="entry name" value="Glutaredoxin"/>
    <property type="match status" value="1"/>
</dbReference>
<dbReference type="SUPFAM" id="SSF52833">
    <property type="entry name" value="Thioredoxin-like"/>
    <property type="match status" value="1"/>
</dbReference>
<reference evidence="3 4" key="1">
    <citation type="submission" date="2013-11" db="EMBL/GenBank/DDBJ databases">
        <title>Genome sequencing of Stegodyphus mimosarum.</title>
        <authorList>
            <person name="Bechsgaard J."/>
        </authorList>
    </citation>
    <scope>NUCLEOTIDE SEQUENCE [LARGE SCALE GENOMIC DNA]</scope>
</reference>
<name>A0A087TEU0_STEMI</name>
<dbReference type="GO" id="GO:0034976">
    <property type="term" value="P:response to endoplasmic reticulum stress"/>
    <property type="evidence" value="ECO:0007669"/>
    <property type="project" value="TreeGrafter"/>
</dbReference>
<evidence type="ECO:0000313" key="3">
    <source>
        <dbReference type="EMBL" id="KFM63629.1"/>
    </source>
</evidence>
<dbReference type="PANTHER" id="PTHR45815">
    <property type="entry name" value="PROTEIN DISULFIDE-ISOMERASE A6"/>
    <property type="match status" value="1"/>
</dbReference>
<dbReference type="AlphaFoldDB" id="A0A087TEU0"/>
<keyword evidence="1" id="KW-0732">Signal</keyword>
<accession>A0A087TEU0</accession>
<feature type="chain" id="PRO_5001829582" evidence="1">
    <location>
        <begin position="22"/>
        <end position="142"/>
    </location>
</feature>
<dbReference type="OMA" id="ILMEGFM"/>
<dbReference type="STRING" id="407821.A0A087TEU0"/>
<feature type="domain" description="Thioredoxin" evidence="2">
    <location>
        <begin position="12"/>
        <end position="139"/>
    </location>
</feature>
<dbReference type="OrthoDB" id="10264505at2759"/>
<sequence length="142" mass="16578">MHHITGLLFWSLILSFQMIDSRLTGFSYERDPYVIDLKAKNFDNLVLHSNDVWAIEFYALWCPECKRLAPEWSKTAENLKGQVRIGAVNIPYYPDLRARYQIWGFPTILIFAGDKTKPYTYKGPQSADAMSYYFRQIALTQP</sequence>
<dbReference type="Proteomes" id="UP000054359">
    <property type="component" value="Unassembled WGS sequence"/>
</dbReference>
<dbReference type="PROSITE" id="PS51352">
    <property type="entry name" value="THIOREDOXIN_2"/>
    <property type="match status" value="1"/>
</dbReference>
<dbReference type="GO" id="GO:0005788">
    <property type="term" value="C:endoplasmic reticulum lumen"/>
    <property type="evidence" value="ECO:0007669"/>
    <property type="project" value="TreeGrafter"/>
</dbReference>
<dbReference type="PANTHER" id="PTHR45815:SF3">
    <property type="entry name" value="PROTEIN DISULFIDE-ISOMERASE A6"/>
    <property type="match status" value="1"/>
</dbReference>
<protein>
    <submittedName>
        <fullName evidence="3">Protein disulfide-isomerase 2-3</fullName>
    </submittedName>
</protein>
<feature type="non-terminal residue" evidence="3">
    <location>
        <position position="142"/>
    </location>
</feature>
<keyword evidence="3" id="KW-0413">Isomerase</keyword>
<evidence type="ECO:0000256" key="1">
    <source>
        <dbReference type="SAM" id="SignalP"/>
    </source>
</evidence>
<dbReference type="InterPro" id="IPR013766">
    <property type="entry name" value="Thioredoxin_domain"/>
</dbReference>
<feature type="signal peptide" evidence="1">
    <location>
        <begin position="1"/>
        <end position="21"/>
    </location>
</feature>
<dbReference type="InterPro" id="IPR036249">
    <property type="entry name" value="Thioredoxin-like_sf"/>
</dbReference>
<dbReference type="GO" id="GO:0015035">
    <property type="term" value="F:protein-disulfide reductase activity"/>
    <property type="evidence" value="ECO:0007669"/>
    <property type="project" value="TreeGrafter"/>
</dbReference>
<keyword evidence="4" id="KW-1185">Reference proteome</keyword>
<evidence type="ECO:0000313" key="4">
    <source>
        <dbReference type="Proteomes" id="UP000054359"/>
    </source>
</evidence>